<dbReference type="InterPro" id="IPR002575">
    <property type="entry name" value="Aminoglycoside_PTrfase"/>
</dbReference>
<keyword evidence="4" id="KW-1185">Reference proteome</keyword>
<reference evidence="3 4" key="1">
    <citation type="submission" date="2022-04" db="EMBL/GenBank/DDBJ databases">
        <title>Human microbiome associated bacterial genomes.</title>
        <authorList>
            <person name="Sandstrom S."/>
            <person name="Salamzade R."/>
            <person name="Kalan L.R."/>
        </authorList>
    </citation>
    <scope>NUCLEOTIDE SEQUENCE [LARGE SCALE GENOMIC DNA]</scope>
    <source>
        <strain evidence="4">p3-SID767</strain>
    </source>
</reference>
<dbReference type="SUPFAM" id="SSF56112">
    <property type="entry name" value="Protein kinase-like (PK-like)"/>
    <property type="match status" value="1"/>
</dbReference>
<dbReference type="Pfam" id="PF01636">
    <property type="entry name" value="APH"/>
    <property type="match status" value="1"/>
</dbReference>
<evidence type="ECO:0000256" key="1">
    <source>
        <dbReference type="SAM" id="MobiDB-lite"/>
    </source>
</evidence>
<dbReference type="Proteomes" id="UP001205046">
    <property type="component" value="Unassembled WGS sequence"/>
</dbReference>
<protein>
    <submittedName>
        <fullName evidence="3">Aminoglycoside phosphotransferase family protein</fullName>
    </submittedName>
</protein>
<gene>
    <name evidence="3" type="ORF">M3B43_00335</name>
</gene>
<feature type="domain" description="Aminoglycoside phosphotransferase" evidence="2">
    <location>
        <begin position="232"/>
        <end position="309"/>
    </location>
</feature>
<evidence type="ECO:0000313" key="4">
    <source>
        <dbReference type="Proteomes" id="UP001205046"/>
    </source>
</evidence>
<dbReference type="RefSeq" id="WP_260072073.1">
    <property type="nucleotide sequence ID" value="NZ_JALXMO010000001.1"/>
</dbReference>
<dbReference type="InterPro" id="IPR011009">
    <property type="entry name" value="Kinase-like_dom_sf"/>
</dbReference>
<accession>A0ABT2HM80</accession>
<dbReference type="Gene3D" id="3.90.1200.10">
    <property type="match status" value="1"/>
</dbReference>
<dbReference type="EMBL" id="JALXMO010000001">
    <property type="protein sequence ID" value="MCT1605788.1"/>
    <property type="molecule type" value="Genomic_DNA"/>
</dbReference>
<evidence type="ECO:0000259" key="2">
    <source>
        <dbReference type="Pfam" id="PF01636"/>
    </source>
</evidence>
<comment type="caution">
    <text evidence="3">The sequence shown here is derived from an EMBL/GenBank/DDBJ whole genome shotgun (WGS) entry which is preliminary data.</text>
</comment>
<feature type="region of interest" description="Disordered" evidence="1">
    <location>
        <begin position="1"/>
        <end position="37"/>
    </location>
</feature>
<organism evidence="3 4">
    <name type="scientific">Nesterenkonia massiliensis</name>
    <dbReference type="NCBI Taxonomy" id="1232429"/>
    <lineage>
        <taxon>Bacteria</taxon>
        <taxon>Bacillati</taxon>
        <taxon>Actinomycetota</taxon>
        <taxon>Actinomycetes</taxon>
        <taxon>Micrococcales</taxon>
        <taxon>Micrococcaceae</taxon>
        <taxon>Nesterenkonia</taxon>
    </lineage>
</organism>
<name>A0ABT2HM80_9MICC</name>
<evidence type="ECO:0000313" key="3">
    <source>
        <dbReference type="EMBL" id="MCT1605788.1"/>
    </source>
</evidence>
<proteinExistence type="predicted"/>
<sequence length="382" mass="41524">MSTPSTANATADSAAQTPAIPTEQLRQQRGSPHALPPRWLTIDNTEWQIQRAWPAKNTDALLAVEALAGSEALAGGEVRAGWWDEQRLQLLTYGQDPQLKTLWKWAQRGRVVSHRPAKRAVVHLAEDNSYVKVVKGGKASGILDGIQRAAAFSGPFVTPEVLHHSDSEVILSSVNGVGLHDAAALPETLWDTAWRDVLQAWHEAVTRSESAGIARTRQSIPVHSAADEATVLVSWTSQVSRYIDDADSTARAARRLGAHLEALPAAQLRVCHRDLHDKQLLWSPQRPGLLDVDTACLADPALDLGNLRAHARLRRCQGVWTAQQADVVISHIDQTAEATAVPEETLRTYEQAALLRLGCVYAVRPQYAELAAGLRAAVSTTG</sequence>
<feature type="compositionally biased region" description="Polar residues" evidence="1">
    <location>
        <begin position="1"/>
        <end position="16"/>
    </location>
</feature>